<dbReference type="Proteomes" id="UP001237448">
    <property type="component" value="Unassembled WGS sequence"/>
</dbReference>
<accession>A0ABU0FLW9</accession>
<reference evidence="2 3" key="1">
    <citation type="submission" date="2023-07" db="EMBL/GenBank/DDBJ databases">
        <title>Genomic Encyclopedia of Type Strains, Phase IV (KMG-IV): sequencing the most valuable type-strain genomes for metagenomic binning, comparative biology and taxonomic classification.</title>
        <authorList>
            <person name="Goeker M."/>
        </authorList>
    </citation>
    <scope>NUCLEOTIDE SEQUENCE [LARGE SCALE GENOMIC DNA]</scope>
    <source>
        <strain evidence="2 3">DSM 5896</strain>
    </source>
</reference>
<comment type="caution">
    <text evidence="2">The sequence shown here is derived from an EMBL/GenBank/DDBJ whole genome shotgun (WGS) entry which is preliminary data.</text>
</comment>
<dbReference type="InterPro" id="IPR036291">
    <property type="entry name" value="NAD(P)-bd_dom_sf"/>
</dbReference>
<name>A0ABU0FLW9_9HYPH</name>
<proteinExistence type="predicted"/>
<organism evidence="2 3">
    <name type="scientific">Labrys monachus</name>
    <dbReference type="NCBI Taxonomy" id="217067"/>
    <lineage>
        <taxon>Bacteria</taxon>
        <taxon>Pseudomonadati</taxon>
        <taxon>Pseudomonadota</taxon>
        <taxon>Alphaproteobacteria</taxon>
        <taxon>Hyphomicrobiales</taxon>
        <taxon>Xanthobacteraceae</taxon>
        <taxon>Labrys</taxon>
    </lineage>
</organism>
<gene>
    <name evidence="2" type="ORF">J3R73_005383</name>
</gene>
<dbReference type="PANTHER" id="PTHR48079:SF6">
    <property type="entry name" value="NAD(P)-BINDING DOMAIN-CONTAINING PROTEIN-RELATED"/>
    <property type="match status" value="1"/>
</dbReference>
<dbReference type="Pfam" id="PF01073">
    <property type="entry name" value="3Beta_HSD"/>
    <property type="match status" value="1"/>
</dbReference>
<dbReference type="PANTHER" id="PTHR48079">
    <property type="entry name" value="PROTEIN YEEZ"/>
    <property type="match status" value="1"/>
</dbReference>
<dbReference type="InterPro" id="IPR002225">
    <property type="entry name" value="3Beta_OHSteriod_DH/Estase"/>
</dbReference>
<dbReference type="InterPro" id="IPR051783">
    <property type="entry name" value="NAD(P)-dependent_oxidoreduct"/>
</dbReference>
<feature type="domain" description="3-beta hydroxysteroid dehydrogenase/isomerase" evidence="1">
    <location>
        <begin position="4"/>
        <end position="241"/>
    </location>
</feature>
<evidence type="ECO:0000259" key="1">
    <source>
        <dbReference type="Pfam" id="PF01073"/>
    </source>
</evidence>
<dbReference type="SUPFAM" id="SSF51735">
    <property type="entry name" value="NAD(P)-binding Rossmann-fold domains"/>
    <property type="match status" value="1"/>
</dbReference>
<keyword evidence="3" id="KW-1185">Reference proteome</keyword>
<protein>
    <submittedName>
        <fullName evidence="2">Nucleoside-diphosphate-sugar epimerase</fullName>
    </submittedName>
</protein>
<evidence type="ECO:0000313" key="2">
    <source>
        <dbReference type="EMBL" id="MDQ0395591.1"/>
    </source>
</evidence>
<dbReference type="EMBL" id="JAUSVK010000001">
    <property type="protein sequence ID" value="MDQ0395591.1"/>
    <property type="molecule type" value="Genomic_DNA"/>
</dbReference>
<evidence type="ECO:0000313" key="3">
    <source>
        <dbReference type="Proteomes" id="UP001237448"/>
    </source>
</evidence>
<dbReference type="RefSeq" id="WP_307434492.1">
    <property type="nucleotide sequence ID" value="NZ_JAUSVK010000001.1"/>
</dbReference>
<sequence length="326" mass="35264">MKVLVTGGTGLLGSRLIPQLVGEGHQIFALTRSASSRPRLEAMGATPVNADLESAAQLALPTIDAVVHAAALFRFSGPRAPFFRTNVDGTAALLKVAEAAGAKTFVYISAAGIIMDDRGTPIRNADESAPTFPNHFSAYLASKAQAEALVLAADRSGFRTIALRPPAIWGPGDPFSRALPEAIRSGQFAFIDRGDYAVSTCHVDNVIEAIRCALDRGGGGRAFFIRDQDGLTFREFIASLADLQGLSIARLRSMPYWLASAMGRLFDTIWTIMRKEGDPPISRSLMRMIGREFTIDDADARRELGYVGRVSRADGLRSYGELFVRR</sequence>
<dbReference type="Gene3D" id="3.40.50.720">
    <property type="entry name" value="NAD(P)-binding Rossmann-like Domain"/>
    <property type="match status" value="1"/>
</dbReference>